<comment type="subcellular location">
    <subcellularLocation>
        <location evidence="1">Membrane</location>
    </subcellularLocation>
</comment>
<dbReference type="PANTHER" id="PTHR32089:SF112">
    <property type="entry name" value="LYSOZYME-LIKE PROTEIN-RELATED"/>
    <property type="match status" value="1"/>
</dbReference>
<comment type="similarity">
    <text evidence="3">Belongs to the methyl-accepting chemotaxis (MCP) protein family.</text>
</comment>
<dbReference type="CDD" id="cd11386">
    <property type="entry name" value="MCP_signal"/>
    <property type="match status" value="1"/>
</dbReference>
<evidence type="ECO:0000256" key="5">
    <source>
        <dbReference type="SAM" id="Coils"/>
    </source>
</evidence>
<dbReference type="PROSITE" id="PS50885">
    <property type="entry name" value="HAMP"/>
    <property type="match status" value="1"/>
</dbReference>
<keyword evidence="6" id="KW-0472">Membrane</keyword>
<dbReference type="PROSITE" id="PS50111">
    <property type="entry name" value="CHEMOTAXIS_TRANSDUC_2"/>
    <property type="match status" value="1"/>
</dbReference>
<keyword evidence="11" id="KW-1185">Reference proteome</keyword>
<protein>
    <submittedName>
        <fullName evidence="10">Chemotaxis protein</fullName>
    </submittedName>
</protein>
<dbReference type="Pfam" id="PF08376">
    <property type="entry name" value="NIT"/>
    <property type="match status" value="1"/>
</dbReference>
<evidence type="ECO:0000313" key="10">
    <source>
        <dbReference type="EMBL" id="KIE42897.1"/>
    </source>
</evidence>
<dbReference type="SMART" id="SM00283">
    <property type="entry name" value="MA"/>
    <property type="match status" value="1"/>
</dbReference>
<feature type="coiled-coil region" evidence="5">
    <location>
        <begin position="634"/>
        <end position="661"/>
    </location>
</feature>
<feature type="domain" description="HAMP" evidence="8">
    <location>
        <begin position="329"/>
        <end position="383"/>
    </location>
</feature>
<gene>
    <name evidence="10" type="ORF">SE37_09765</name>
</gene>
<dbReference type="Pfam" id="PF00672">
    <property type="entry name" value="HAMP"/>
    <property type="match status" value="1"/>
</dbReference>
<dbReference type="InterPro" id="IPR004089">
    <property type="entry name" value="MCPsignal_dom"/>
</dbReference>
<comment type="caution">
    <text evidence="10">The sequence shown here is derived from an EMBL/GenBank/DDBJ whole genome shotgun (WGS) entry which is preliminary data.</text>
</comment>
<dbReference type="AlphaFoldDB" id="A0A0C1QQC1"/>
<reference evidence="10 11" key="1">
    <citation type="submission" date="2015-01" db="EMBL/GenBank/DDBJ databases">
        <title>Genome sequence of the anaerobic bacterium Geobacter soli GSS01, a dissimilatory Fe(III) reducer from soil.</title>
        <authorList>
            <person name="Yang G."/>
            <person name="Zhou S."/>
        </authorList>
    </citation>
    <scope>NUCLEOTIDE SEQUENCE [LARGE SCALE GENOMIC DNA]</scope>
    <source>
        <strain evidence="10 11">GSS01</strain>
    </source>
</reference>
<evidence type="ECO:0000256" key="1">
    <source>
        <dbReference type="ARBA" id="ARBA00004370"/>
    </source>
</evidence>
<dbReference type="EMBL" id="JXBL01000001">
    <property type="protein sequence ID" value="KIE42897.1"/>
    <property type="molecule type" value="Genomic_DNA"/>
</dbReference>
<evidence type="ECO:0000259" key="8">
    <source>
        <dbReference type="PROSITE" id="PS50885"/>
    </source>
</evidence>
<feature type="domain" description="Methyl-accepting transducer" evidence="7">
    <location>
        <begin position="388"/>
        <end position="624"/>
    </location>
</feature>
<dbReference type="GO" id="GO:0006935">
    <property type="term" value="P:chemotaxis"/>
    <property type="evidence" value="ECO:0007669"/>
    <property type="project" value="UniProtKB-ARBA"/>
</dbReference>
<evidence type="ECO:0000256" key="2">
    <source>
        <dbReference type="ARBA" id="ARBA00023224"/>
    </source>
</evidence>
<dbReference type="InterPro" id="IPR010910">
    <property type="entry name" value="Nitrate/nitrite_sensing_bac"/>
</dbReference>
<name>A0A0C1QQC1_9BACT</name>
<dbReference type="InterPro" id="IPR003660">
    <property type="entry name" value="HAMP_dom"/>
</dbReference>
<evidence type="ECO:0000259" key="9">
    <source>
        <dbReference type="PROSITE" id="PS50906"/>
    </source>
</evidence>
<dbReference type="GO" id="GO:0007165">
    <property type="term" value="P:signal transduction"/>
    <property type="evidence" value="ECO:0007669"/>
    <property type="project" value="UniProtKB-KW"/>
</dbReference>
<evidence type="ECO:0000313" key="11">
    <source>
        <dbReference type="Proteomes" id="UP000031433"/>
    </source>
</evidence>
<evidence type="ECO:0000256" key="3">
    <source>
        <dbReference type="ARBA" id="ARBA00029447"/>
    </source>
</evidence>
<sequence>MVTMKIRSKMLCILLFPLLGLVYFAAMEMAGNYRAMASARSVRTLTQLAVKASAMIHEAQKERGMTAGFLASGGARFGDELNRQRNETDSRINDLKTFVAANGEGLAPARAALDTAMADLGRLGDIRGSATSLHLAGKDSFAFYSGLIGSFTDLVTRIARTSSHHDLSREISAYAAFINAKEQAGRERATLNAVFTAGSFDDETYRRFVSILAAQDAYLRLFAAYASDGAVALLKDKMASPAAATVDEMRSRALERHREGAFGVDPRVWFTTITEKINAMKQVEDHLSTGVMATADRLATAASTAIVRDGVITLVLLVLALAGGLLLVGSITAPLRTMLAMLKDMAEGEGDLTKRLNADRTDELGEISAWFNTFTDKLHGIISRVALTTAEVASAAAHVYDTAEQMATGAEEVAAQSGTVATASEEMAATSAEIAQNCSLASEGANRASLSADDGAGVVESTVRVMGRIAERVNAAARTVEKLGARGEQIGEIIETIEDIADQTNLLALNAAIEAARAGEAGRGFAVVADEVRALAERTTRATREIAGMIKAIQSETHDAVSSMEEGVRDVESGTGEAARSGEALEDILSRINDVVHEVHQIATAAEQQTATTNEISRNMQEITDVVQQTAHGAQESALAAERLKRQAEELQRLVGQFRLAA</sequence>
<dbReference type="PROSITE" id="PS50906">
    <property type="entry name" value="NIT"/>
    <property type="match status" value="1"/>
</dbReference>
<dbReference type="PANTHER" id="PTHR32089">
    <property type="entry name" value="METHYL-ACCEPTING CHEMOTAXIS PROTEIN MCPB"/>
    <property type="match status" value="1"/>
</dbReference>
<accession>A0A0C1QQC1</accession>
<evidence type="ECO:0000259" key="7">
    <source>
        <dbReference type="PROSITE" id="PS50111"/>
    </source>
</evidence>
<keyword evidence="6" id="KW-0812">Transmembrane</keyword>
<organism evidence="10 11">
    <name type="scientific">Geobacter soli</name>
    <dbReference type="NCBI Taxonomy" id="1510391"/>
    <lineage>
        <taxon>Bacteria</taxon>
        <taxon>Pseudomonadati</taxon>
        <taxon>Thermodesulfobacteriota</taxon>
        <taxon>Desulfuromonadia</taxon>
        <taxon>Geobacterales</taxon>
        <taxon>Geobacteraceae</taxon>
        <taxon>Geobacter</taxon>
    </lineage>
</organism>
<dbReference type="Pfam" id="PF00015">
    <property type="entry name" value="MCPsignal"/>
    <property type="match status" value="1"/>
</dbReference>
<keyword evidence="6" id="KW-1133">Transmembrane helix</keyword>
<keyword evidence="2 4" id="KW-0807">Transducer</keyword>
<dbReference type="CDD" id="cd06225">
    <property type="entry name" value="HAMP"/>
    <property type="match status" value="1"/>
</dbReference>
<dbReference type="GO" id="GO:0016020">
    <property type="term" value="C:membrane"/>
    <property type="evidence" value="ECO:0007669"/>
    <property type="project" value="UniProtKB-SubCell"/>
</dbReference>
<proteinExistence type="inferred from homology"/>
<dbReference type="RefSeq" id="WP_039645880.1">
    <property type="nucleotide sequence ID" value="NZ_JXBL01000001.1"/>
</dbReference>
<evidence type="ECO:0000256" key="6">
    <source>
        <dbReference type="SAM" id="Phobius"/>
    </source>
</evidence>
<dbReference type="InterPro" id="IPR013587">
    <property type="entry name" value="Nitrate/nitrite_sensing"/>
</dbReference>
<dbReference type="FunFam" id="1.10.287.950:FF:000001">
    <property type="entry name" value="Methyl-accepting chemotaxis sensory transducer"/>
    <property type="match status" value="1"/>
</dbReference>
<evidence type="ECO:0000256" key="4">
    <source>
        <dbReference type="PROSITE-ProRule" id="PRU00284"/>
    </source>
</evidence>
<keyword evidence="5" id="KW-0175">Coiled coil</keyword>
<feature type="domain" description="NIT" evidence="9">
    <location>
        <begin position="50"/>
        <end position="298"/>
    </location>
</feature>
<feature type="transmembrane region" description="Helical" evidence="6">
    <location>
        <begin position="311"/>
        <end position="335"/>
    </location>
</feature>
<dbReference type="Gene3D" id="1.10.287.950">
    <property type="entry name" value="Methyl-accepting chemotaxis protein"/>
    <property type="match status" value="1"/>
</dbReference>
<dbReference type="SMART" id="SM00304">
    <property type="entry name" value="HAMP"/>
    <property type="match status" value="1"/>
</dbReference>
<dbReference type="SUPFAM" id="SSF58104">
    <property type="entry name" value="Methyl-accepting chemotaxis protein (MCP) signaling domain"/>
    <property type="match status" value="1"/>
</dbReference>
<dbReference type="Proteomes" id="UP000031433">
    <property type="component" value="Unassembled WGS sequence"/>
</dbReference>